<evidence type="ECO:0000313" key="2">
    <source>
        <dbReference type="EMBL" id="VAW89324.1"/>
    </source>
</evidence>
<dbReference type="EMBL" id="UOFQ01000130">
    <property type="protein sequence ID" value="VAW89324.1"/>
    <property type="molecule type" value="Genomic_DNA"/>
</dbReference>
<dbReference type="AlphaFoldDB" id="A0A3B1A6E9"/>
<reference evidence="2" key="1">
    <citation type="submission" date="2018-06" db="EMBL/GenBank/DDBJ databases">
        <authorList>
            <person name="Zhirakovskaya E."/>
        </authorList>
    </citation>
    <scope>NUCLEOTIDE SEQUENCE</scope>
</reference>
<organism evidence="2">
    <name type="scientific">hydrothermal vent metagenome</name>
    <dbReference type="NCBI Taxonomy" id="652676"/>
    <lineage>
        <taxon>unclassified sequences</taxon>
        <taxon>metagenomes</taxon>
        <taxon>ecological metagenomes</taxon>
    </lineage>
</organism>
<accession>A0A3B1A6E9</accession>
<protein>
    <submittedName>
        <fullName evidence="2">Uncharacterized protein</fullName>
    </submittedName>
</protein>
<sequence>MLMFDPQYVRPDDVGTQRNKILLLTKPESVQEVESVAYRDRDQAGSKAIPHPVIAHERRKTESRDRRQHERRQENNLPLLDTRCNRERRKQRRREHDGLLSWAEKPSNRLRVGVNEVV</sequence>
<feature type="compositionally biased region" description="Basic and acidic residues" evidence="1">
    <location>
        <begin position="54"/>
        <end position="74"/>
    </location>
</feature>
<proteinExistence type="predicted"/>
<evidence type="ECO:0000256" key="1">
    <source>
        <dbReference type="SAM" id="MobiDB-lite"/>
    </source>
</evidence>
<gene>
    <name evidence="2" type="ORF">MNBD_GAMMA17-1129</name>
</gene>
<feature type="region of interest" description="Disordered" evidence="1">
    <location>
        <begin position="38"/>
        <end position="105"/>
    </location>
</feature>
<name>A0A3B1A6E9_9ZZZZ</name>